<reference evidence="1 2" key="1">
    <citation type="submission" date="2008-03" db="EMBL/GenBank/DDBJ databases">
        <title>The Genome Sequence of Verticillium dahliae VdLs.17.</title>
        <authorList>
            <consortium name="The Broad Institute Genome Sequencing Platform"/>
            <person name="Ma L.-J.J."/>
            <person name="Klosterman S.J."/>
            <person name="Subbarao K."/>
            <person name="Dobinson K."/>
            <person name="Veronese P."/>
            <person name="Kang S."/>
            <person name="Gold S.E."/>
            <person name="Young S."/>
            <person name="Jaffe D."/>
            <person name="Gnerre S."/>
            <person name="Berlin A."/>
            <person name="Heiman D."/>
            <person name="Hepburn T."/>
            <person name="Sykes S."/>
            <person name="Alvarado L."/>
            <person name="Kodira C.D."/>
            <person name="Lander E."/>
            <person name="Galagan J."/>
            <person name="Nusbaum C."/>
            <person name="Birren B."/>
        </authorList>
    </citation>
    <scope>NUCLEOTIDE SEQUENCE [LARGE SCALE GENOMIC DNA]</scope>
    <source>
        <strain evidence="2">VdLs.17 / ATCC MYA-4575 / FGSC 10137</strain>
    </source>
</reference>
<sequence length="151" mass="16222">MACQVAVGGKGASMALARKWGGQKGRCVSRASSGQEQLSDVGEGPVVVREHRPDRRAFAETLGGNLYPVREWEKPISRPDAEIESAGCLAPSRYKNRRRSAVGVHCSPPAALAYPWLVAWSQEVVLGHLAAWDFLPRPSLSAATVQAMASL</sequence>
<dbReference type="Proteomes" id="UP000001611">
    <property type="component" value="Chromosome 6"/>
</dbReference>
<evidence type="ECO:0000313" key="1">
    <source>
        <dbReference type="EMBL" id="EGY21897.1"/>
    </source>
</evidence>
<protein>
    <submittedName>
        <fullName evidence="1">Uncharacterized protein</fullName>
    </submittedName>
</protein>
<proteinExistence type="predicted"/>
<name>G2WZ95_VERDV</name>
<evidence type="ECO:0000313" key="2">
    <source>
        <dbReference type="Proteomes" id="UP000001611"/>
    </source>
</evidence>
<dbReference type="HOGENOM" id="CLU_1732894_0_0_1"/>
<dbReference type="EMBL" id="DS572699">
    <property type="protein sequence ID" value="EGY21897.1"/>
    <property type="molecule type" value="Genomic_DNA"/>
</dbReference>
<organism evidence="1 2">
    <name type="scientific">Verticillium dahliae (strain VdLs.17 / ATCC MYA-4575 / FGSC 10137)</name>
    <name type="common">Verticillium wilt</name>
    <dbReference type="NCBI Taxonomy" id="498257"/>
    <lineage>
        <taxon>Eukaryota</taxon>
        <taxon>Fungi</taxon>
        <taxon>Dikarya</taxon>
        <taxon>Ascomycota</taxon>
        <taxon>Pezizomycotina</taxon>
        <taxon>Sordariomycetes</taxon>
        <taxon>Hypocreomycetidae</taxon>
        <taxon>Glomerellales</taxon>
        <taxon>Plectosphaerellaceae</taxon>
        <taxon>Verticillium</taxon>
    </lineage>
</organism>
<dbReference type="KEGG" id="vda:VDAG_03337"/>
<dbReference type="InParanoid" id="G2WZ95"/>
<dbReference type="GeneID" id="20704800"/>
<gene>
    <name evidence="1" type="ORF">VDAG_03337</name>
</gene>
<dbReference type="RefSeq" id="XP_009655497.1">
    <property type="nucleotide sequence ID" value="XM_009657202.1"/>
</dbReference>
<dbReference type="AlphaFoldDB" id="G2WZ95"/>
<accession>G2WZ95</accession>
<keyword evidence="2" id="KW-1185">Reference proteome</keyword>